<evidence type="ECO:0000256" key="1">
    <source>
        <dbReference type="SAM" id="MobiDB-lite"/>
    </source>
</evidence>
<feature type="transmembrane region" description="Helical" evidence="2">
    <location>
        <begin position="218"/>
        <end position="239"/>
    </location>
</feature>
<evidence type="ECO:0000313" key="5">
    <source>
        <dbReference type="Proteomes" id="UP000675163"/>
    </source>
</evidence>
<dbReference type="EMBL" id="JAFIDA010000001">
    <property type="protein sequence ID" value="MBP1324947.1"/>
    <property type="molecule type" value="Genomic_DNA"/>
</dbReference>
<keyword evidence="5" id="KW-1185">Reference proteome</keyword>
<gene>
    <name evidence="4" type="ORF">JOF28_000179</name>
</gene>
<organism evidence="4 5">
    <name type="scientific">Leucobacter exalbidus</name>
    <dbReference type="NCBI Taxonomy" id="662960"/>
    <lineage>
        <taxon>Bacteria</taxon>
        <taxon>Bacillati</taxon>
        <taxon>Actinomycetota</taxon>
        <taxon>Actinomycetes</taxon>
        <taxon>Micrococcales</taxon>
        <taxon>Microbacteriaceae</taxon>
        <taxon>Leucobacter</taxon>
    </lineage>
</organism>
<evidence type="ECO:0000259" key="3">
    <source>
        <dbReference type="Pfam" id="PF25591"/>
    </source>
</evidence>
<name>A0A940T2D6_9MICO</name>
<accession>A0A940T2D6</accession>
<proteinExistence type="predicted"/>
<reference evidence="4" key="1">
    <citation type="submission" date="2021-02" db="EMBL/GenBank/DDBJ databases">
        <title>Sequencing the genomes of 1000 actinobacteria strains.</title>
        <authorList>
            <person name="Klenk H.-P."/>
        </authorList>
    </citation>
    <scope>NUCLEOTIDE SEQUENCE</scope>
    <source>
        <strain evidence="4">DSM 22850</strain>
    </source>
</reference>
<keyword evidence="2" id="KW-0472">Membrane</keyword>
<evidence type="ECO:0000256" key="2">
    <source>
        <dbReference type="SAM" id="Phobius"/>
    </source>
</evidence>
<dbReference type="AlphaFoldDB" id="A0A940T2D6"/>
<keyword evidence="2" id="KW-0812">Transmembrane</keyword>
<sequence>MPKPPTPNPAWDASGAGVPTDASAEQLAGLAANRPDLWAQISAHPNCYDGLRDWIADNGGASQRVDQSFDATMTAASYDEETRTVAARADEQTIVARDFEATIVAAAPDPDNADAPTEVAAPDPVIPAAPPAPAITLMAPPAGLPMAPPSGAPMAPPSGTPMPEPQLPPPSLQMPPPMAAMPPAGVMPAAEPLPPMGHPAPPAGAAAEQPKRKKRKGAAWLAAGICAALVAAGGVALAVTGTWPFGQDSGGSAAAEVEDTGTIAEGDRFLNGLEAKWSIEGGDIGASASVSGYLPRMQGPINVAERKDQPVQLATGTLVSFVPSANHSNKPVSWAFIDGDTGAVAWTEDGLGRPDSCVLNDDHTEGVCATSEAQVVGFNAAGLTFRVPSELGVVQRFGDELRVLEPAAIVSRSMTGKELASEPVSGEAGWNVNNASNPDCVWLAGGDTVSYAGDGCSAPDDEVLVKSTTFTWDIAGTDKPVILIDDAQSLRAFDAESRKKLWTIDGALPGWYQAPQIVERESGDGVLVWKEAAAKFAVVDLRTGTETVVDTNVSDRNIAVSGGQVLAFSGPTDQALSEVAIFDGETGAEVYTGSFAEVTDVAEVIGGPAGVIFSHYYCTDCSTAEGSHRLDSYTFMGAVQGATAAGTAATGASLPGSITEECPAKTDTYAWAEFVDGWVLVCGLSQSEPTFMAYQEAGSSNVQYSVGATNPTSADAKAAVDWDAGLSRYTGEMANGDHITLDYEIGTMVRRDSANHKTLDQQRFVQYVFVPMGESVRTVQETSQQDGAFNVQAPEDTAQDQVRYMIEVLEKAYSGRALLKDALPKLQYCTASAGGYSDTVSAMEAVRDNRSELLSALDAMPVDKIPDGNALLDDLYEAIEASHRANVEYVAWAEAANASGCASLSSAGEAAAKASDAPKERFASRWNRSVAPTYGVRTFDAWYI</sequence>
<dbReference type="Proteomes" id="UP000675163">
    <property type="component" value="Unassembled WGS sequence"/>
</dbReference>
<feature type="domain" description="Leucine rich repeat variant" evidence="3">
    <location>
        <begin position="22"/>
        <end position="61"/>
    </location>
</feature>
<dbReference type="RefSeq" id="WP_209704048.1">
    <property type="nucleotide sequence ID" value="NZ_JAFIDA010000001.1"/>
</dbReference>
<feature type="region of interest" description="Disordered" evidence="1">
    <location>
        <begin position="1"/>
        <end position="21"/>
    </location>
</feature>
<dbReference type="InterPro" id="IPR057893">
    <property type="entry name" value="LRV_2"/>
</dbReference>
<keyword evidence="2" id="KW-1133">Transmembrane helix</keyword>
<protein>
    <recommendedName>
        <fullName evidence="3">Leucine rich repeat variant domain-containing protein</fullName>
    </recommendedName>
</protein>
<feature type="region of interest" description="Disordered" evidence="1">
    <location>
        <begin position="147"/>
        <end position="176"/>
    </location>
</feature>
<dbReference type="Pfam" id="PF25591">
    <property type="entry name" value="LRV_2"/>
    <property type="match status" value="1"/>
</dbReference>
<evidence type="ECO:0000313" key="4">
    <source>
        <dbReference type="EMBL" id="MBP1324947.1"/>
    </source>
</evidence>
<comment type="caution">
    <text evidence="4">The sequence shown here is derived from an EMBL/GenBank/DDBJ whole genome shotgun (WGS) entry which is preliminary data.</text>
</comment>